<name>G2Y0C1_BOTF4</name>
<dbReference type="HOGENOM" id="CLU_3142847_0_0_1"/>
<dbReference type="Proteomes" id="UP000008177">
    <property type="component" value="Unplaced contigs"/>
</dbReference>
<evidence type="ECO:0000313" key="2">
    <source>
        <dbReference type="EMBL" id="CCD46086.1"/>
    </source>
</evidence>
<accession>G2Y0C1</accession>
<protein>
    <submittedName>
        <fullName evidence="2">Uncharacterized protein</fullName>
    </submittedName>
</protein>
<proteinExistence type="predicted"/>
<dbReference type="InParanoid" id="G2Y0C1"/>
<sequence>MYTYTYSRMLKTTPPTSQSSSRNHKDPIPSFLCSLLAHYLSSVLKSSNP</sequence>
<reference evidence="3" key="1">
    <citation type="journal article" date="2011" name="PLoS Genet.">
        <title>Genomic analysis of the necrotrophic fungal pathogens Sclerotinia sclerotiorum and Botrytis cinerea.</title>
        <authorList>
            <person name="Amselem J."/>
            <person name="Cuomo C.A."/>
            <person name="van Kan J.A."/>
            <person name="Viaud M."/>
            <person name="Benito E.P."/>
            <person name="Couloux A."/>
            <person name="Coutinho P.M."/>
            <person name="de Vries R.P."/>
            <person name="Dyer P.S."/>
            <person name="Fillinger S."/>
            <person name="Fournier E."/>
            <person name="Gout L."/>
            <person name="Hahn M."/>
            <person name="Kohn L."/>
            <person name="Lapalu N."/>
            <person name="Plummer K.M."/>
            <person name="Pradier J.M."/>
            <person name="Quevillon E."/>
            <person name="Sharon A."/>
            <person name="Simon A."/>
            <person name="ten Have A."/>
            <person name="Tudzynski B."/>
            <person name="Tudzynski P."/>
            <person name="Wincker P."/>
            <person name="Andrew M."/>
            <person name="Anthouard V."/>
            <person name="Beever R.E."/>
            <person name="Beffa R."/>
            <person name="Benoit I."/>
            <person name="Bouzid O."/>
            <person name="Brault B."/>
            <person name="Chen Z."/>
            <person name="Choquer M."/>
            <person name="Collemare J."/>
            <person name="Cotton P."/>
            <person name="Danchin E.G."/>
            <person name="Da Silva C."/>
            <person name="Gautier A."/>
            <person name="Giraud C."/>
            <person name="Giraud T."/>
            <person name="Gonzalez C."/>
            <person name="Grossetete S."/>
            <person name="Guldener U."/>
            <person name="Henrissat B."/>
            <person name="Howlett B.J."/>
            <person name="Kodira C."/>
            <person name="Kretschmer M."/>
            <person name="Lappartient A."/>
            <person name="Leroch M."/>
            <person name="Levis C."/>
            <person name="Mauceli E."/>
            <person name="Neuveglise C."/>
            <person name="Oeser B."/>
            <person name="Pearson M."/>
            <person name="Poulain J."/>
            <person name="Poussereau N."/>
            <person name="Quesneville H."/>
            <person name="Rascle C."/>
            <person name="Schumacher J."/>
            <person name="Segurens B."/>
            <person name="Sexton A."/>
            <person name="Silva E."/>
            <person name="Sirven C."/>
            <person name="Soanes D.M."/>
            <person name="Talbot N.J."/>
            <person name="Templeton M."/>
            <person name="Yandava C."/>
            <person name="Yarden O."/>
            <person name="Zeng Q."/>
            <person name="Rollins J.A."/>
            <person name="Lebrun M.H."/>
            <person name="Dickman M."/>
        </authorList>
    </citation>
    <scope>NUCLEOTIDE SEQUENCE [LARGE SCALE GENOMIC DNA]</scope>
    <source>
        <strain evidence="3">T4</strain>
    </source>
</reference>
<evidence type="ECO:0000313" key="3">
    <source>
        <dbReference type="Proteomes" id="UP000008177"/>
    </source>
</evidence>
<feature type="region of interest" description="Disordered" evidence="1">
    <location>
        <begin position="1"/>
        <end position="25"/>
    </location>
</feature>
<dbReference type="AlphaFoldDB" id="G2Y0C1"/>
<gene>
    <name evidence="2" type="ORF">BofuT4_uP116360.1</name>
</gene>
<dbReference type="EMBL" id="FQ790281">
    <property type="protein sequence ID" value="CCD46086.1"/>
    <property type="molecule type" value="Genomic_DNA"/>
</dbReference>
<organism evidence="2 3">
    <name type="scientific">Botryotinia fuckeliana (strain T4)</name>
    <name type="common">Noble rot fungus</name>
    <name type="synonym">Botrytis cinerea</name>
    <dbReference type="NCBI Taxonomy" id="999810"/>
    <lineage>
        <taxon>Eukaryota</taxon>
        <taxon>Fungi</taxon>
        <taxon>Dikarya</taxon>
        <taxon>Ascomycota</taxon>
        <taxon>Pezizomycotina</taxon>
        <taxon>Leotiomycetes</taxon>
        <taxon>Helotiales</taxon>
        <taxon>Sclerotiniaceae</taxon>
        <taxon>Botrytis</taxon>
    </lineage>
</organism>
<evidence type="ECO:0000256" key="1">
    <source>
        <dbReference type="SAM" id="MobiDB-lite"/>
    </source>
</evidence>